<name>A0A934IW90_9HYPH</name>
<evidence type="ECO:0008006" key="3">
    <source>
        <dbReference type="Google" id="ProtNLM"/>
    </source>
</evidence>
<reference evidence="1" key="1">
    <citation type="submission" date="2020-12" db="EMBL/GenBank/DDBJ databases">
        <title>Devosia sp. MSA67 isolated from Mo River.</title>
        <authorList>
            <person name="Ma F."/>
            <person name="Zi Z."/>
        </authorList>
    </citation>
    <scope>NUCLEOTIDE SEQUENCE</scope>
    <source>
        <strain evidence="1">MSA67</strain>
    </source>
</reference>
<dbReference type="RefSeq" id="WP_198875437.1">
    <property type="nucleotide sequence ID" value="NZ_JAEKMH010000001.1"/>
</dbReference>
<keyword evidence="2" id="KW-1185">Reference proteome</keyword>
<dbReference type="Proteomes" id="UP000602124">
    <property type="component" value="Unassembled WGS sequence"/>
</dbReference>
<evidence type="ECO:0000313" key="1">
    <source>
        <dbReference type="EMBL" id="MBJ3784256.1"/>
    </source>
</evidence>
<gene>
    <name evidence="1" type="ORF">JEQ47_05955</name>
</gene>
<dbReference type="AlphaFoldDB" id="A0A934IW90"/>
<sequence length="106" mass="11495">MSLDTVLSQLGLRPSRPATLAEQIHALRRDIARMGRGVSHQVGHSAHDWSGQLSDFGQDAGRQAVQLAELAGSQARRGAEMVRRDPLPLIAVVGTGLLLARLLQRR</sequence>
<proteinExistence type="predicted"/>
<protein>
    <recommendedName>
        <fullName evidence="3">DUF883 domain-containing protein</fullName>
    </recommendedName>
</protein>
<comment type="caution">
    <text evidence="1">The sequence shown here is derived from an EMBL/GenBank/DDBJ whole genome shotgun (WGS) entry which is preliminary data.</text>
</comment>
<dbReference type="EMBL" id="JAEKMH010000001">
    <property type="protein sequence ID" value="MBJ3784256.1"/>
    <property type="molecule type" value="Genomic_DNA"/>
</dbReference>
<organism evidence="1 2">
    <name type="scientific">Devosia sediminis</name>
    <dbReference type="NCBI Taxonomy" id="2798801"/>
    <lineage>
        <taxon>Bacteria</taxon>
        <taxon>Pseudomonadati</taxon>
        <taxon>Pseudomonadota</taxon>
        <taxon>Alphaproteobacteria</taxon>
        <taxon>Hyphomicrobiales</taxon>
        <taxon>Devosiaceae</taxon>
        <taxon>Devosia</taxon>
    </lineage>
</organism>
<accession>A0A934IW90</accession>
<evidence type="ECO:0000313" key="2">
    <source>
        <dbReference type="Proteomes" id="UP000602124"/>
    </source>
</evidence>